<dbReference type="PANTHER" id="PTHR22907:SF54">
    <property type="entry name" value="GH04558P"/>
    <property type="match status" value="1"/>
</dbReference>
<gene>
    <name evidence="3" type="ORF">SBAD_LOCUS13095</name>
</gene>
<dbReference type="EMBL" id="UZAM01020195">
    <property type="protein sequence ID" value="VDP54021.1"/>
    <property type="molecule type" value="Genomic_DNA"/>
</dbReference>
<evidence type="ECO:0000259" key="2">
    <source>
        <dbReference type="Pfam" id="PF25301"/>
    </source>
</evidence>
<proteinExistence type="predicted"/>
<dbReference type="Pfam" id="PF25301">
    <property type="entry name" value="CUT_C"/>
    <property type="match status" value="1"/>
</dbReference>
<feature type="domain" description="Cuticlin C-terminal" evidence="2">
    <location>
        <begin position="74"/>
        <end position="112"/>
    </location>
</feature>
<dbReference type="InterPro" id="IPR051962">
    <property type="entry name" value="Cuticlin"/>
</dbReference>
<dbReference type="WBParaSite" id="SBAD_0001351101-mRNA-1">
    <property type="protein sequence ID" value="SBAD_0001351101-mRNA-1"/>
    <property type="gene ID" value="SBAD_0001351101"/>
</dbReference>
<evidence type="ECO:0000313" key="3">
    <source>
        <dbReference type="EMBL" id="VDP54021.1"/>
    </source>
</evidence>
<dbReference type="OrthoDB" id="6139674at2759"/>
<evidence type="ECO:0000256" key="1">
    <source>
        <dbReference type="ARBA" id="ARBA00022729"/>
    </source>
</evidence>
<dbReference type="AlphaFoldDB" id="A0A183JB47"/>
<accession>A0A183JB47</accession>
<reference evidence="5" key="1">
    <citation type="submission" date="2016-06" db="UniProtKB">
        <authorList>
            <consortium name="WormBaseParasite"/>
        </authorList>
    </citation>
    <scope>IDENTIFICATION</scope>
</reference>
<dbReference type="PANTHER" id="PTHR22907">
    <property type="entry name" value="GH04558P"/>
    <property type="match status" value="1"/>
</dbReference>
<evidence type="ECO:0000313" key="5">
    <source>
        <dbReference type="WBParaSite" id="SBAD_0001351101-mRNA-1"/>
    </source>
</evidence>
<name>A0A183JB47_9BILA</name>
<dbReference type="Proteomes" id="UP000270296">
    <property type="component" value="Unassembled WGS sequence"/>
</dbReference>
<organism evidence="5">
    <name type="scientific">Soboliphyme baturini</name>
    <dbReference type="NCBI Taxonomy" id="241478"/>
    <lineage>
        <taxon>Eukaryota</taxon>
        <taxon>Metazoa</taxon>
        <taxon>Ecdysozoa</taxon>
        <taxon>Nematoda</taxon>
        <taxon>Enoplea</taxon>
        <taxon>Dorylaimia</taxon>
        <taxon>Dioctophymatida</taxon>
        <taxon>Dioctophymatoidea</taxon>
        <taxon>Soboliphymatidae</taxon>
        <taxon>Soboliphyme</taxon>
    </lineage>
</organism>
<reference evidence="3 4" key="2">
    <citation type="submission" date="2018-11" db="EMBL/GenBank/DDBJ databases">
        <authorList>
            <consortium name="Pathogen Informatics"/>
        </authorList>
    </citation>
    <scope>NUCLEOTIDE SEQUENCE [LARGE SCALE GENOMIC DNA]</scope>
</reference>
<protein>
    <submittedName>
        <fullName evidence="5">RHD domain-containing protein</fullName>
    </submittedName>
</protein>
<keyword evidence="1" id="KW-0732">Signal</keyword>
<keyword evidence="4" id="KW-1185">Reference proteome</keyword>
<dbReference type="InterPro" id="IPR057475">
    <property type="entry name" value="CUT_C"/>
</dbReference>
<evidence type="ECO:0000313" key="4">
    <source>
        <dbReference type="Proteomes" id="UP000270296"/>
    </source>
</evidence>
<sequence>MGQRERKPRLKNYTSNGEEVTYEVIMHAMPHPQFITPGTKDFKVKCMYRLEDETLKQRIRADSIQPIIINKNLKLPRCSYVIRKNGLNGPLLDSAVVGDRVYHIWECKGERQFIGLFNISMRT</sequence>